<evidence type="ECO:0000313" key="2">
    <source>
        <dbReference type="Proteomes" id="UP000310719"/>
    </source>
</evidence>
<dbReference type="InterPro" id="IPR016102">
    <property type="entry name" value="Succinyl-CoA_synth-like"/>
</dbReference>
<name>A0A4U9IFJ9_9ENTR</name>
<proteinExistence type="predicted"/>
<evidence type="ECO:0000313" key="1">
    <source>
        <dbReference type="EMBL" id="VTP75896.1"/>
    </source>
</evidence>
<reference evidence="1 2" key="1">
    <citation type="submission" date="2019-05" db="EMBL/GenBank/DDBJ databases">
        <authorList>
            <consortium name="Pathogen Informatics"/>
        </authorList>
    </citation>
    <scope>NUCLEOTIDE SEQUENCE [LARGE SCALE GENOMIC DNA]</scope>
    <source>
        <strain evidence="1 2">NCTC13032</strain>
    </source>
</reference>
<dbReference type="Proteomes" id="UP000310719">
    <property type="component" value="Chromosome"/>
</dbReference>
<protein>
    <submittedName>
        <fullName evidence="1">Membrane protein FdrA</fullName>
    </submittedName>
</protein>
<dbReference type="AlphaFoldDB" id="A0A4U9IFJ9"/>
<dbReference type="Gene3D" id="3.40.50.261">
    <property type="entry name" value="Succinyl-CoA synthetase domains"/>
    <property type="match status" value="1"/>
</dbReference>
<sequence length="110" mass="12326">MLARARACRKPVIACFLGRNEPPADENGLQFARGTKDAALKAVLLTGIKQESLDLHPLNWPLIEEVRARLTPQQKYIRGLFCGGTPVRRSDVRRAGKIRRRVQQHSARSG</sequence>
<organism evidence="1 2">
    <name type="scientific">Leclercia adecarboxylata</name>
    <dbReference type="NCBI Taxonomy" id="83655"/>
    <lineage>
        <taxon>Bacteria</taxon>
        <taxon>Pseudomonadati</taxon>
        <taxon>Pseudomonadota</taxon>
        <taxon>Gammaproteobacteria</taxon>
        <taxon>Enterobacterales</taxon>
        <taxon>Enterobacteriaceae</taxon>
        <taxon>Leclercia</taxon>
    </lineage>
</organism>
<gene>
    <name evidence="1" type="ORF">NCTC13032_05706</name>
</gene>
<dbReference type="EMBL" id="LR590464">
    <property type="protein sequence ID" value="VTP75896.1"/>
    <property type="molecule type" value="Genomic_DNA"/>
</dbReference>
<accession>A0A4U9IFJ9</accession>